<sequence>MKVVQELETRMHPDSVAGFRLVLAEARVTDSILLPVRPMERMVAPVQWMLRRVGAHGIRLTRAGYLPPAVVVDAAGAIDWGWPVRAGRESHLLPLLELRAHLCAVGLLRVSKGMLLQTSRGRALVDAPRELWWHLARTVHQSRDQAETDATKLLLVLIARRGFDEGELFKQLLALSLETVGWVRADGAPLTDDAAFDLVLPKWRLLRRMGVFDVGASSHTRWIITPGGAAFARAALQSEV</sequence>
<dbReference type="EMBL" id="SOGN01000035">
    <property type="protein sequence ID" value="TFC81284.1"/>
    <property type="molecule type" value="Genomic_DNA"/>
</dbReference>
<evidence type="ECO:0000313" key="1">
    <source>
        <dbReference type="EMBL" id="TFC81284.1"/>
    </source>
</evidence>
<proteinExistence type="predicted"/>
<dbReference type="AlphaFoldDB" id="A0A4R8XSI7"/>
<evidence type="ECO:0000313" key="2">
    <source>
        <dbReference type="Proteomes" id="UP000298433"/>
    </source>
</evidence>
<protein>
    <submittedName>
        <fullName evidence="1">Uncharacterized protein</fullName>
    </submittedName>
</protein>
<organism evidence="1 2">
    <name type="scientific">Cryobacterium cheniae</name>
    <dbReference type="NCBI Taxonomy" id="1259262"/>
    <lineage>
        <taxon>Bacteria</taxon>
        <taxon>Bacillati</taxon>
        <taxon>Actinomycetota</taxon>
        <taxon>Actinomycetes</taxon>
        <taxon>Micrococcales</taxon>
        <taxon>Microbacteriaceae</taxon>
        <taxon>Cryobacterium</taxon>
    </lineage>
</organism>
<accession>A0A4R8XSI7</accession>
<name>A0A4R8XSI7_9MICO</name>
<reference evidence="1 2" key="1">
    <citation type="submission" date="2019-03" db="EMBL/GenBank/DDBJ databases">
        <title>Genomics of glacier-inhabiting Cryobacterium strains.</title>
        <authorList>
            <person name="Liu Q."/>
            <person name="Xin Y.-H."/>
        </authorList>
    </citation>
    <scope>NUCLEOTIDE SEQUENCE [LARGE SCALE GENOMIC DNA]</scope>
    <source>
        <strain evidence="1 2">TMT2-48-2</strain>
    </source>
</reference>
<dbReference type="OrthoDB" id="9816539at2"/>
<keyword evidence="2" id="KW-1185">Reference proteome</keyword>
<gene>
    <name evidence="1" type="ORF">E3T23_07340</name>
</gene>
<comment type="caution">
    <text evidence="1">The sequence shown here is derived from an EMBL/GenBank/DDBJ whole genome shotgun (WGS) entry which is preliminary data.</text>
</comment>
<dbReference type="RefSeq" id="WP_134369714.1">
    <property type="nucleotide sequence ID" value="NZ_SOGN01000035.1"/>
</dbReference>
<dbReference type="Proteomes" id="UP000298433">
    <property type="component" value="Unassembled WGS sequence"/>
</dbReference>